<dbReference type="InterPro" id="IPR029058">
    <property type="entry name" value="AB_hydrolase_fold"/>
</dbReference>
<feature type="domain" description="AB hydrolase-1" evidence="1">
    <location>
        <begin position="74"/>
        <end position="331"/>
    </location>
</feature>
<dbReference type="OrthoDB" id="5524362at2"/>
<organism evidence="2 3">
    <name type="scientific">Amycolatopsis rifamycinica</name>
    <dbReference type="NCBI Taxonomy" id="287986"/>
    <lineage>
        <taxon>Bacteria</taxon>
        <taxon>Bacillati</taxon>
        <taxon>Actinomycetota</taxon>
        <taxon>Actinomycetes</taxon>
        <taxon>Pseudonocardiales</taxon>
        <taxon>Pseudonocardiaceae</taxon>
        <taxon>Amycolatopsis</taxon>
    </lineage>
</organism>
<protein>
    <recommendedName>
        <fullName evidence="1">AB hydrolase-1 domain-containing protein</fullName>
    </recommendedName>
</protein>
<proteinExistence type="predicted"/>
<dbReference type="Gene3D" id="3.40.50.1820">
    <property type="entry name" value="alpha/beta hydrolase"/>
    <property type="match status" value="1"/>
</dbReference>
<name>A0A066TV84_9PSEU</name>
<dbReference type="Pfam" id="PF12697">
    <property type="entry name" value="Abhydrolase_6"/>
    <property type="match status" value="1"/>
</dbReference>
<keyword evidence="3" id="KW-1185">Reference proteome</keyword>
<dbReference type="Proteomes" id="UP000027345">
    <property type="component" value="Unassembled WGS sequence"/>
</dbReference>
<dbReference type="AlphaFoldDB" id="A0A066TV84"/>
<dbReference type="EMBL" id="JMQI01000062">
    <property type="protein sequence ID" value="KDN18745.1"/>
    <property type="molecule type" value="Genomic_DNA"/>
</dbReference>
<dbReference type="SUPFAM" id="SSF53474">
    <property type="entry name" value="alpha/beta-Hydrolases"/>
    <property type="match status" value="1"/>
</dbReference>
<comment type="caution">
    <text evidence="2">The sequence shown here is derived from an EMBL/GenBank/DDBJ whole genome shotgun (WGS) entry which is preliminary data.</text>
</comment>
<evidence type="ECO:0000313" key="2">
    <source>
        <dbReference type="EMBL" id="KDN18745.1"/>
    </source>
</evidence>
<accession>A0A066TV84</accession>
<reference evidence="2 3" key="1">
    <citation type="submission" date="2014-05" db="EMBL/GenBank/DDBJ databases">
        <title>Draft genome sequence of Amycolatopsis rifamycinica DSM 46095.</title>
        <authorList>
            <person name="Lal R."/>
            <person name="Saxena A."/>
            <person name="Kumari R."/>
            <person name="Mukherjee U."/>
            <person name="Singh P."/>
            <person name="Sangwan N."/>
            <person name="Mahato N.K."/>
        </authorList>
    </citation>
    <scope>NUCLEOTIDE SEQUENCE [LARGE SCALE GENOMIC DNA]</scope>
    <source>
        <strain evidence="2 3">DSM 46095</strain>
    </source>
</reference>
<dbReference type="eggNOG" id="COG2267">
    <property type="taxonomic scope" value="Bacteria"/>
</dbReference>
<gene>
    <name evidence="2" type="ORF">DV20_29590</name>
</gene>
<dbReference type="GO" id="GO:0003824">
    <property type="term" value="F:catalytic activity"/>
    <property type="evidence" value="ECO:0007669"/>
    <property type="project" value="UniProtKB-ARBA"/>
</dbReference>
<evidence type="ECO:0000259" key="1">
    <source>
        <dbReference type="Pfam" id="PF12697"/>
    </source>
</evidence>
<dbReference type="InterPro" id="IPR000073">
    <property type="entry name" value="AB_hydrolase_1"/>
</dbReference>
<evidence type="ECO:0000313" key="3">
    <source>
        <dbReference type="Proteomes" id="UP000027345"/>
    </source>
</evidence>
<dbReference type="STRING" id="287986.DV20_29590"/>
<sequence length="350" mass="36743">MFGFRRGMKHAVGRRRRAVVLVLVAFGFLLVPVSARAEGASCRDVYFPVTLVALPQTMHGTLCVPAGGAGTVQVLIPGGTYNSSYWDIGYQPEIRSYRLAMNNAGYATLALDRLGTGGSSTPPSAVLTTVTEAAVVHQVIRAVRSGAQGPRFGKVILAGHSFGSGTASIEAATFHDVDAVLVTGLAHRLNLTGTTAVFAATYPALLDPRFAAGGFDPGYLTTVPDSRYSIFHAPGPKVAGAIAFDEATKDTSAYEQAADLFPVGIIAPYSLLIDRPVMVVLGQDTVFCGLLATNCSSGDGIRSSETPYYAPGADLTTYALQGYGHAINYAPNAPDYFRAVIAWADRKVGG</sequence>